<organism evidence="3 4">
    <name type="scientific">Cercophora scortea</name>
    <dbReference type="NCBI Taxonomy" id="314031"/>
    <lineage>
        <taxon>Eukaryota</taxon>
        <taxon>Fungi</taxon>
        <taxon>Dikarya</taxon>
        <taxon>Ascomycota</taxon>
        <taxon>Pezizomycotina</taxon>
        <taxon>Sordariomycetes</taxon>
        <taxon>Sordariomycetidae</taxon>
        <taxon>Sordariales</taxon>
        <taxon>Lasiosphaeriaceae</taxon>
        <taxon>Cercophora</taxon>
    </lineage>
</organism>
<evidence type="ECO:0000256" key="2">
    <source>
        <dbReference type="SAM" id="Phobius"/>
    </source>
</evidence>
<evidence type="ECO:0000313" key="3">
    <source>
        <dbReference type="EMBL" id="KAK3335285.1"/>
    </source>
</evidence>
<keyword evidence="4" id="KW-1185">Reference proteome</keyword>
<feature type="transmembrane region" description="Helical" evidence="2">
    <location>
        <begin position="808"/>
        <end position="834"/>
    </location>
</feature>
<dbReference type="PANTHER" id="PTHR37544:SF3">
    <property type="entry name" value="SPRAY"/>
    <property type="match status" value="1"/>
</dbReference>
<reference evidence="3" key="2">
    <citation type="submission" date="2023-06" db="EMBL/GenBank/DDBJ databases">
        <authorList>
            <consortium name="Lawrence Berkeley National Laboratory"/>
            <person name="Haridas S."/>
            <person name="Hensen N."/>
            <person name="Bonometti L."/>
            <person name="Westerberg I."/>
            <person name="Brannstrom I.O."/>
            <person name="Guillou S."/>
            <person name="Cros-Aarteil S."/>
            <person name="Calhoun S."/>
            <person name="Kuo A."/>
            <person name="Mondo S."/>
            <person name="Pangilinan J."/>
            <person name="Riley R."/>
            <person name="Labutti K."/>
            <person name="Andreopoulos B."/>
            <person name="Lipzen A."/>
            <person name="Chen C."/>
            <person name="Yanf M."/>
            <person name="Daum C."/>
            <person name="Ng V."/>
            <person name="Clum A."/>
            <person name="Steindorff A."/>
            <person name="Ohm R."/>
            <person name="Martin F."/>
            <person name="Silar P."/>
            <person name="Natvig D."/>
            <person name="Lalanne C."/>
            <person name="Gautier V."/>
            <person name="Ament-Velasquez S.L."/>
            <person name="Kruys A."/>
            <person name="Hutchinson M.I."/>
            <person name="Powell A.J."/>
            <person name="Barry K."/>
            <person name="Miller A.N."/>
            <person name="Grigoriev I.V."/>
            <person name="Debuchy R."/>
            <person name="Gladieux P."/>
            <person name="Thoren M.H."/>
            <person name="Johannesson H."/>
        </authorList>
    </citation>
    <scope>NUCLEOTIDE SEQUENCE</scope>
    <source>
        <strain evidence="3">SMH4131-1</strain>
    </source>
</reference>
<accession>A0AAE0MKA8</accession>
<feature type="compositionally biased region" description="Basic and acidic residues" evidence="1">
    <location>
        <begin position="18"/>
        <end position="29"/>
    </location>
</feature>
<gene>
    <name evidence="3" type="ORF">B0T19DRAFT_452195</name>
</gene>
<comment type="caution">
    <text evidence="3">The sequence shown here is derived from an EMBL/GenBank/DDBJ whole genome shotgun (WGS) entry which is preliminary data.</text>
</comment>
<dbReference type="PANTHER" id="PTHR37544">
    <property type="entry name" value="SPRAY-RELATED"/>
    <property type="match status" value="1"/>
</dbReference>
<feature type="transmembrane region" description="Helical" evidence="2">
    <location>
        <begin position="622"/>
        <end position="647"/>
    </location>
</feature>
<keyword evidence="2" id="KW-1133">Transmembrane helix</keyword>
<dbReference type="Pfam" id="PF11915">
    <property type="entry name" value="DUF3433"/>
    <property type="match status" value="2"/>
</dbReference>
<feature type="transmembrane region" description="Helical" evidence="2">
    <location>
        <begin position="705"/>
        <end position="722"/>
    </location>
</feature>
<keyword evidence="2" id="KW-0472">Membrane</keyword>
<feature type="region of interest" description="Disordered" evidence="1">
    <location>
        <begin position="70"/>
        <end position="95"/>
    </location>
</feature>
<keyword evidence="2" id="KW-0812">Transmembrane</keyword>
<reference evidence="3" key="1">
    <citation type="journal article" date="2023" name="Mol. Phylogenet. Evol.">
        <title>Genome-scale phylogeny and comparative genomics of the fungal order Sordariales.</title>
        <authorList>
            <person name="Hensen N."/>
            <person name="Bonometti L."/>
            <person name="Westerberg I."/>
            <person name="Brannstrom I.O."/>
            <person name="Guillou S."/>
            <person name="Cros-Aarteil S."/>
            <person name="Calhoun S."/>
            <person name="Haridas S."/>
            <person name="Kuo A."/>
            <person name="Mondo S."/>
            <person name="Pangilinan J."/>
            <person name="Riley R."/>
            <person name="LaButti K."/>
            <person name="Andreopoulos B."/>
            <person name="Lipzen A."/>
            <person name="Chen C."/>
            <person name="Yan M."/>
            <person name="Daum C."/>
            <person name="Ng V."/>
            <person name="Clum A."/>
            <person name="Steindorff A."/>
            <person name="Ohm R.A."/>
            <person name="Martin F."/>
            <person name="Silar P."/>
            <person name="Natvig D.O."/>
            <person name="Lalanne C."/>
            <person name="Gautier V."/>
            <person name="Ament-Velasquez S.L."/>
            <person name="Kruys A."/>
            <person name="Hutchinson M.I."/>
            <person name="Powell A.J."/>
            <person name="Barry K."/>
            <person name="Miller A.N."/>
            <person name="Grigoriev I.V."/>
            <person name="Debuchy R."/>
            <person name="Gladieux P."/>
            <person name="Hiltunen Thoren M."/>
            <person name="Johannesson H."/>
        </authorList>
    </citation>
    <scope>NUCLEOTIDE SEQUENCE</scope>
    <source>
        <strain evidence="3">SMH4131-1</strain>
    </source>
</reference>
<dbReference type="Proteomes" id="UP001286456">
    <property type="component" value="Unassembled WGS sequence"/>
</dbReference>
<feature type="region of interest" description="Disordered" evidence="1">
    <location>
        <begin position="1287"/>
        <end position="1312"/>
    </location>
</feature>
<dbReference type="EMBL" id="JAUEPO010000001">
    <property type="protein sequence ID" value="KAK3335285.1"/>
    <property type="molecule type" value="Genomic_DNA"/>
</dbReference>
<sequence>MTVTPQAEAAIDASTTISEHESDIPEKRTCQTLESAPFPELDNVATGTENDKDKDEQAQITVTIESVDSTLSQLTDPKEARNDTSGSESPFATSSEPEWRPFFLARATLTALLVFFVLLIAGLGALYGYSSQHGGLVPVAAKYHQLWKYGPNTVLALGIALWVQVENRVKQLIAWQILLSESEPTRADAALKLDYFSQINVIALFSSAKARHWSVALTIASTLLLQAASIFSTGLLEREARPLAYSVDGLGTVMSFSREAIMLDFLNETDEMNTLDVGVYVTKSLLQNQPFLAYPDGTTKSMAFEALKLPIPIYGPAEYEAAGSQSYVTADVDYLSPAVDCSPVFDQFSFQIPLNIGVKTWLFRDGDRSVTLAANVSNLPGADLGQPSSVTGEPEVLPRLISSNMTIDGQRWNGSIPVKMDWGTTIAANLPLNVTVFCSTRFQPFQTGCGTGRNETGLMLADEGPCDVDRILLVSSRECRPRDGSWANVTFSILECSPRDRYGKATIRFENVDNSPSEKMEVIQLKENDGSGLGETRRPYGTGLLGATFLSISNNFGANELVNMTAAAGGDATAPLVAKQAFEAFYPSFAVQVFRVASFVAGNDSTLEGVVDTVISRLTVHVFALAIVATLVGLVCVICAILVCWAWGNRLYPKPWLPRDPATLAGSIVILETHPKIQAYSHRHREANQQEQWWQPWGTTHTSKWVSMGALAVTIALLQITLSLSTHNNGLALVGVNSWVHYSWLLLPALAIAALGLMVEDLKSNLCRTQPFATLKRGGPRAVGAFFDDFIFGLLPRRLWMLLRARHLVLALVALAAGISMPLSIIVVGDLFALSDDASLQHGIHLWQVDSFNESTAHNWTVAYAQTFLGLAAWSPSPPGETRTYNLLPRESFTADTFATPRFQLSPGPSDGNQTLSASLAAVNTLTARGRLNCTFLESSQCSAITIPSFFDNSSSIPCNRRTLTVPPALFQREGCPQIPPPATLSRLDGGYDVCRDPRAAILTGMSADNRTALFSGDAFTNYSHNLMLTTADSALVGYFWLPVTGDYEARKAEVNWASDCPAILSYGQDVPGDCAAGGMNFAACSPYLEISEAEVIFTLPDLSVHNITILPDRPKRSVHPYGISQYLESWQTSLFSANKPALPPDITKDDLTMLSDVFKEVVTTTGTSGSSSSVLTIDDLRNKTTASRNRVTNALETLWGQTMARVARDNLTTARGYDPPQPVNVTFLDYTRRRVVQNEATTRILQGLLGAMLAALVVGFVFGQRELDCVLPGAPTRLTGGRFITADGRPPQHQIHGKSTREIGNQQQTET</sequence>
<name>A0AAE0MKA8_9PEZI</name>
<feature type="transmembrane region" description="Helical" evidence="2">
    <location>
        <begin position="215"/>
        <end position="236"/>
    </location>
</feature>
<feature type="compositionally biased region" description="Polar residues" evidence="1">
    <location>
        <begin position="83"/>
        <end position="95"/>
    </location>
</feature>
<evidence type="ECO:0000313" key="4">
    <source>
        <dbReference type="Proteomes" id="UP001286456"/>
    </source>
</evidence>
<protein>
    <submittedName>
        <fullName evidence="3">Uncharacterized protein</fullName>
    </submittedName>
</protein>
<feature type="transmembrane region" description="Helical" evidence="2">
    <location>
        <begin position="109"/>
        <end position="129"/>
    </location>
</feature>
<feature type="compositionally biased region" description="Polar residues" evidence="1">
    <location>
        <begin position="1303"/>
        <end position="1312"/>
    </location>
</feature>
<feature type="transmembrane region" description="Helical" evidence="2">
    <location>
        <begin position="149"/>
        <end position="165"/>
    </location>
</feature>
<dbReference type="InterPro" id="IPR021840">
    <property type="entry name" value="DUF3433"/>
</dbReference>
<feature type="transmembrane region" description="Helical" evidence="2">
    <location>
        <begin position="742"/>
        <end position="759"/>
    </location>
</feature>
<evidence type="ECO:0000256" key="1">
    <source>
        <dbReference type="SAM" id="MobiDB-lite"/>
    </source>
</evidence>
<proteinExistence type="predicted"/>
<feature type="region of interest" description="Disordered" evidence="1">
    <location>
        <begin position="1"/>
        <end position="56"/>
    </location>
</feature>